<dbReference type="InterPro" id="IPR011992">
    <property type="entry name" value="EF-hand-dom_pair"/>
</dbReference>
<sequence length="897" mass="100874">MQTPTSNSPKIRDPQPPAPEALIGELATSEVDEQIVRVAQQLAEDNQSLVCTELNKMASLSSCTLSPSITTHVLNLLDTVIEGCPIGDPITAVEFASPSTDLDLTIPRSPAPKSHPRLSTSGIMRSPGVSGSSTPPSGPHEGSPARPSPTELYKALSSPLFSPVKSPQQAPSTAASVLGVGDLNTVETAGTGGIYEEPGEALRNSCTSMSFLTSSKIEAESTALSEEPEPVDISASEGKLQTEEDYSLHYARVELHLEDAQIAEMHEMAQAIPDLRLKYHIKKPLEQEIVRSCKFCFDTYRCNRLKVVRSSSPDFCKTCTERTQFELNCLNRLTTLFPTGMSFFSVVDADLLGVDLAADYLRVVGDHASVFEVSTDSFLVKCIATMAGMTETAFRKDVMIPYMNTLKQKHDIAIDPTITIKSTKERKTGGIAVLPELICEGIFGLPGFLAFSLFAKIRSEYRHLHPRYLNNIEKFPVPEAIRAQTLLDAPAENNIYHRLVTYKAVTQDEEGLYSVTVEQIRAFYSEYIIGRSTPARLFACLKLGKASSIVEEDLMALMAGVCRYHPALEFLRATPEFQVQYSITVVTRIFYLLDRTFKNNISLHDLVVSKLVNTLWLLQREPDINRVLKYFSYEHFYVIFCKFWELDTDHDQYISEQDLCRYGIHTCPFPFVCKCGKTDGTCTCNRVYNSRAVARIFAQIPRPFVSTVPGKMCYKDFIPFILAEEDKDSDPALDYFFALMDVDEDNYISTSDIMYFWPVMEQMYHCHKRDTNRQRDVMCQMVDMAKHTQYCVGNGFAHQDQRISKRDIRRCKTQGNLFNVFFNFTKAVQFECKDPYTIRYSPHMFEKTTWERFARVIYDSLEGMEEAAQETTYEDPEPVADEVAPGGPGLDAEALEL</sequence>
<dbReference type="InterPro" id="IPR041534">
    <property type="entry name" value="EF-hand_13"/>
</dbReference>
<feature type="region of interest" description="Disordered" evidence="3">
    <location>
        <begin position="103"/>
        <end position="151"/>
    </location>
</feature>
<dbReference type="EMBL" id="VDLU01000001">
    <property type="protein sequence ID" value="TNJ30013.1"/>
    <property type="molecule type" value="Genomic_DNA"/>
</dbReference>
<dbReference type="GO" id="GO:0005509">
    <property type="term" value="F:calcium ion binding"/>
    <property type="evidence" value="ECO:0007669"/>
    <property type="project" value="InterPro"/>
</dbReference>
<dbReference type="OrthoDB" id="5586at2759"/>
<proteinExistence type="predicted"/>
<organism evidence="5 6">
    <name type="scientific">Giardia muris</name>
    <dbReference type="NCBI Taxonomy" id="5742"/>
    <lineage>
        <taxon>Eukaryota</taxon>
        <taxon>Metamonada</taxon>
        <taxon>Diplomonadida</taxon>
        <taxon>Hexamitidae</taxon>
        <taxon>Giardiinae</taxon>
        <taxon>Giardia</taxon>
    </lineage>
</organism>
<keyword evidence="1" id="KW-0479">Metal-binding</keyword>
<dbReference type="Gene3D" id="1.10.238.220">
    <property type="match status" value="1"/>
</dbReference>
<feature type="region of interest" description="Disordered" evidence="3">
    <location>
        <begin position="866"/>
        <end position="897"/>
    </location>
</feature>
<feature type="domain" description="EF-hand" evidence="4">
    <location>
        <begin position="728"/>
        <end position="763"/>
    </location>
</feature>
<dbReference type="VEuPathDB" id="GiardiaDB:GMRT_13593"/>
<feature type="compositionally biased region" description="Acidic residues" evidence="3">
    <location>
        <begin position="866"/>
        <end position="880"/>
    </location>
</feature>
<comment type="caution">
    <text evidence="5">The sequence shown here is derived from an EMBL/GenBank/DDBJ whole genome shotgun (WGS) entry which is preliminary data.</text>
</comment>
<dbReference type="PANTHER" id="PTHR14095:SF0">
    <property type="entry name" value="MIP22305P"/>
    <property type="match status" value="1"/>
</dbReference>
<dbReference type="AlphaFoldDB" id="A0A4Z1T7F4"/>
<dbReference type="GO" id="GO:0019888">
    <property type="term" value="F:protein phosphatase regulator activity"/>
    <property type="evidence" value="ECO:0007669"/>
    <property type="project" value="TreeGrafter"/>
</dbReference>
<evidence type="ECO:0000256" key="3">
    <source>
        <dbReference type="SAM" id="MobiDB-lite"/>
    </source>
</evidence>
<reference evidence="5 6" key="1">
    <citation type="submission" date="2019-05" db="EMBL/GenBank/DDBJ databases">
        <title>The compact genome of Giardia muris reveals important steps in the evolution of intestinal protozoan parasites.</title>
        <authorList>
            <person name="Xu F."/>
            <person name="Jimenez-Gonzalez A."/>
            <person name="Einarsson E."/>
            <person name="Astvaldsson A."/>
            <person name="Peirasmaki D."/>
            <person name="Eckmann L."/>
            <person name="Andersson J.O."/>
            <person name="Svard S.G."/>
            <person name="Jerlstrom-Hultqvist J."/>
        </authorList>
    </citation>
    <scope>NUCLEOTIDE SEQUENCE [LARGE SCALE GENOMIC DNA]</scope>
    <source>
        <strain evidence="5 6">Roberts-Thomson</strain>
    </source>
</reference>
<evidence type="ECO:0000256" key="2">
    <source>
        <dbReference type="ARBA" id="ARBA00022837"/>
    </source>
</evidence>
<dbReference type="Proteomes" id="UP000315496">
    <property type="component" value="Chromosome 1"/>
</dbReference>
<dbReference type="FunFam" id="1.10.238.220:FF:000003">
    <property type="entry name" value="Phosphoprotein phosphatase 2A regulatory subunit"/>
    <property type="match status" value="1"/>
</dbReference>
<dbReference type="Gene3D" id="1.10.238.10">
    <property type="entry name" value="EF-hand"/>
    <property type="match status" value="1"/>
</dbReference>
<dbReference type="Pfam" id="PF17958">
    <property type="entry name" value="EF-hand_13"/>
    <property type="match status" value="1"/>
</dbReference>
<keyword evidence="6" id="KW-1185">Reference proteome</keyword>
<evidence type="ECO:0000256" key="1">
    <source>
        <dbReference type="ARBA" id="ARBA00022723"/>
    </source>
</evidence>
<dbReference type="SUPFAM" id="SSF47473">
    <property type="entry name" value="EF-hand"/>
    <property type="match status" value="1"/>
</dbReference>
<evidence type="ECO:0000259" key="4">
    <source>
        <dbReference type="PROSITE" id="PS50222"/>
    </source>
</evidence>
<keyword evidence="2" id="KW-0106">Calcium</keyword>
<dbReference type="InterPro" id="IPR002048">
    <property type="entry name" value="EF_hand_dom"/>
</dbReference>
<gene>
    <name evidence="5" type="ORF">GMRT_13593</name>
</gene>
<feature type="region of interest" description="Disordered" evidence="3">
    <location>
        <begin position="1"/>
        <end position="20"/>
    </location>
</feature>
<feature type="compositionally biased region" description="Low complexity" evidence="3">
    <location>
        <begin position="126"/>
        <end position="144"/>
    </location>
</feature>
<dbReference type="InterPro" id="IPR018247">
    <property type="entry name" value="EF_Hand_1_Ca_BS"/>
</dbReference>
<name>A0A4Z1T7F4_GIAMU</name>
<dbReference type="PANTHER" id="PTHR14095">
    <property type="entry name" value="PHOSPHATASE 2A REGULATORY SUBUNIT-RELATED"/>
    <property type="match status" value="1"/>
</dbReference>
<protein>
    <recommendedName>
        <fullName evidence="4">EF-hand domain-containing protein</fullName>
    </recommendedName>
</protein>
<evidence type="ECO:0000313" key="6">
    <source>
        <dbReference type="Proteomes" id="UP000315496"/>
    </source>
</evidence>
<evidence type="ECO:0000313" key="5">
    <source>
        <dbReference type="EMBL" id="TNJ30013.1"/>
    </source>
</evidence>
<dbReference type="GO" id="GO:0000159">
    <property type="term" value="C:protein phosphatase type 2A complex"/>
    <property type="evidence" value="ECO:0007669"/>
    <property type="project" value="TreeGrafter"/>
</dbReference>
<accession>A0A4Z1T7F4</accession>
<dbReference type="PROSITE" id="PS00018">
    <property type="entry name" value="EF_HAND_1"/>
    <property type="match status" value="2"/>
</dbReference>
<dbReference type="PROSITE" id="PS50222">
    <property type="entry name" value="EF_HAND_2"/>
    <property type="match status" value="1"/>
</dbReference>